<protein>
    <submittedName>
        <fullName evidence="1">Uncharacterized protein</fullName>
    </submittedName>
</protein>
<dbReference type="Proteomes" id="UP001595377">
    <property type="component" value="Unassembled WGS sequence"/>
</dbReference>
<organism evidence="1 2">
    <name type="scientific">Shinella pollutisoli</name>
    <dbReference type="NCBI Taxonomy" id="2250594"/>
    <lineage>
        <taxon>Bacteria</taxon>
        <taxon>Pseudomonadati</taxon>
        <taxon>Pseudomonadota</taxon>
        <taxon>Alphaproteobacteria</taxon>
        <taxon>Hyphomicrobiales</taxon>
        <taxon>Rhizobiaceae</taxon>
        <taxon>Shinella</taxon>
    </lineage>
</organism>
<name>A0ABV7DBF6_9HYPH</name>
<dbReference type="RefSeq" id="WP_257313980.1">
    <property type="nucleotide sequence ID" value="NZ_JANFDG010000005.1"/>
</dbReference>
<gene>
    <name evidence="1" type="ORF">ACFOHH_01970</name>
</gene>
<evidence type="ECO:0000313" key="1">
    <source>
        <dbReference type="EMBL" id="MFC3071868.1"/>
    </source>
</evidence>
<accession>A0ABV7DBF6</accession>
<sequence length="137" mass="13801">MTNRIGTGAVWQRGFAPAGFLVLLVTLLLAPFAFADGSRATQDAARSSAEGGLAPSPLGTGDELWFPASGHAERRVVKAKNGLADGDAAGKAIAVGAGLLRYPFEIAAIGTVRPADDAAPAKAGAAFFRSRAPPAAA</sequence>
<evidence type="ECO:0000313" key="2">
    <source>
        <dbReference type="Proteomes" id="UP001595377"/>
    </source>
</evidence>
<proteinExistence type="predicted"/>
<comment type="caution">
    <text evidence="1">The sequence shown here is derived from an EMBL/GenBank/DDBJ whole genome shotgun (WGS) entry which is preliminary data.</text>
</comment>
<keyword evidence="2" id="KW-1185">Reference proteome</keyword>
<reference evidence="2" key="1">
    <citation type="journal article" date="2019" name="Int. J. Syst. Evol. Microbiol.">
        <title>The Global Catalogue of Microorganisms (GCM) 10K type strain sequencing project: providing services to taxonomists for standard genome sequencing and annotation.</title>
        <authorList>
            <consortium name="The Broad Institute Genomics Platform"/>
            <consortium name="The Broad Institute Genome Sequencing Center for Infectious Disease"/>
            <person name="Wu L."/>
            <person name="Ma J."/>
        </authorList>
    </citation>
    <scope>NUCLEOTIDE SEQUENCE [LARGE SCALE GENOMIC DNA]</scope>
    <source>
        <strain evidence="2">KCTC 52677</strain>
    </source>
</reference>
<dbReference type="EMBL" id="JBHRSP010000002">
    <property type="protein sequence ID" value="MFC3071868.1"/>
    <property type="molecule type" value="Genomic_DNA"/>
</dbReference>